<dbReference type="Gene3D" id="1.25.40.390">
    <property type="match status" value="1"/>
</dbReference>
<dbReference type="SUPFAM" id="SSF48452">
    <property type="entry name" value="TPR-like"/>
    <property type="match status" value="1"/>
</dbReference>
<organism evidence="1 2">
    <name type="scientific">Polaribacter pectinis</name>
    <dbReference type="NCBI Taxonomy" id="2738844"/>
    <lineage>
        <taxon>Bacteria</taxon>
        <taxon>Pseudomonadati</taxon>
        <taxon>Bacteroidota</taxon>
        <taxon>Flavobacteriia</taxon>
        <taxon>Flavobacteriales</taxon>
        <taxon>Flavobacteriaceae</taxon>
    </lineage>
</organism>
<keyword evidence="1" id="KW-0449">Lipoprotein</keyword>
<dbReference type="Proteomes" id="UP000515808">
    <property type="component" value="Chromosome"/>
</dbReference>
<keyword evidence="2" id="KW-1185">Reference proteome</keyword>
<reference evidence="1 2" key="1">
    <citation type="submission" date="2020-08" db="EMBL/GenBank/DDBJ databases">
        <title>Polaribacter sp. L12M9 isolated from gut of the Korean scallop.</title>
        <authorList>
            <person name="Jeong Y.S."/>
        </authorList>
    </citation>
    <scope>NUCLEOTIDE SEQUENCE [LARGE SCALE GENOMIC DNA]</scope>
    <source>
        <strain evidence="1 2">L12M9</strain>
    </source>
</reference>
<protein>
    <submittedName>
        <fullName evidence="1">SusD/RagB family nutrient-binding outer membrane lipoprotein</fullName>
    </submittedName>
</protein>
<dbReference type="AlphaFoldDB" id="A0A7G9LDS7"/>
<dbReference type="KEGG" id="ppec:H9W90_06570"/>
<dbReference type="EMBL" id="CP060695">
    <property type="protein sequence ID" value="QNM86776.1"/>
    <property type="molecule type" value="Genomic_DNA"/>
</dbReference>
<sequence length="503" mass="57282">MKNNNFIFSFLIILVFNACTGNFDELGKNPNSPEEVTPGLLFTSASLNIASPSYGKTLFNHPMLVKQVVWTETIESYQYNFFDRAGFGTYSSIRNVVKMMEEAERTNEDVYIGLGHFLKAWHFYSLTMTFGDVPYSEASLGETDGLFDPIYDTQEDVFIGVLDNLEKANTILANTNGVINGDVVYNGDVLSWRKAVNSFSLKVLISLSKKAGNSTINIAQKFAKIINDPSTYPIFTSNDDNLQLDFSDVGGERYPFWNTTHAQYPHMDEFITELLKRNEDRRLFFFAAPTQQALSGGLQTDDFDAYVGADGTSDFNDIVAQEASKNLSRIHSRYYENFDAEPYVTASYWELQFNIAEAAQRGWITNNAADYYNEGIRANIQFYRNNAISYDNVSVNDSYINDYISSANVLYNPSNGIEQILTQKYIASFINSEYTVYYDYRRTGFPDLPINPSTSLNVGSENKIPTRWRYPQSELNYNTVNVEEAIKRQYSEDNVNSLMWILK</sequence>
<dbReference type="InterPro" id="IPR011990">
    <property type="entry name" value="TPR-like_helical_dom_sf"/>
</dbReference>
<name>A0A7G9LDS7_9FLAO</name>
<accession>A0A7G9LDS7</accession>
<evidence type="ECO:0000313" key="1">
    <source>
        <dbReference type="EMBL" id="QNM86776.1"/>
    </source>
</evidence>
<dbReference type="InterPro" id="IPR041662">
    <property type="entry name" value="SusD-like_2"/>
</dbReference>
<dbReference type="RefSeq" id="WP_187483651.1">
    <property type="nucleotide sequence ID" value="NZ_CP060695.1"/>
</dbReference>
<dbReference type="Pfam" id="PF12771">
    <property type="entry name" value="SusD-like_2"/>
    <property type="match status" value="1"/>
</dbReference>
<evidence type="ECO:0000313" key="2">
    <source>
        <dbReference type="Proteomes" id="UP000515808"/>
    </source>
</evidence>
<proteinExistence type="predicted"/>
<gene>
    <name evidence="1" type="ORF">H9W90_06570</name>
</gene>